<gene>
    <name evidence="8" type="ORF">SAMN05216548_10965</name>
</gene>
<keyword evidence="6 7" id="KW-0472">Membrane</keyword>
<keyword evidence="5 7" id="KW-1133">Transmembrane helix</keyword>
<dbReference type="EMBL" id="FOFG01000009">
    <property type="protein sequence ID" value="SEQ93621.1"/>
    <property type="molecule type" value="Genomic_DNA"/>
</dbReference>
<dbReference type="Pfam" id="PF02417">
    <property type="entry name" value="Chromate_transp"/>
    <property type="match status" value="1"/>
</dbReference>
<keyword evidence="9" id="KW-1185">Reference proteome</keyword>
<feature type="transmembrane region" description="Helical" evidence="7">
    <location>
        <begin position="12"/>
        <end position="35"/>
    </location>
</feature>
<comment type="subcellular location">
    <subcellularLocation>
        <location evidence="1">Cell membrane</location>
        <topology evidence="1">Multi-pass membrane protein</topology>
    </subcellularLocation>
</comment>
<name>A0A1H9K2Z4_9HYPH</name>
<organism evidence="8 9">
    <name type="scientific">Faunimonas pinastri</name>
    <dbReference type="NCBI Taxonomy" id="1855383"/>
    <lineage>
        <taxon>Bacteria</taxon>
        <taxon>Pseudomonadati</taxon>
        <taxon>Pseudomonadota</taxon>
        <taxon>Alphaproteobacteria</taxon>
        <taxon>Hyphomicrobiales</taxon>
        <taxon>Afifellaceae</taxon>
        <taxon>Faunimonas</taxon>
    </lineage>
</organism>
<reference evidence="8 9" key="1">
    <citation type="submission" date="2016-10" db="EMBL/GenBank/DDBJ databases">
        <authorList>
            <person name="de Groot N.N."/>
        </authorList>
    </citation>
    <scope>NUCLEOTIDE SEQUENCE [LARGE SCALE GENOMIC DNA]</scope>
    <source>
        <strain evidence="8 9">A52C2</strain>
    </source>
</reference>
<dbReference type="STRING" id="1855383.SAMN05216548_10965"/>
<feature type="transmembrane region" description="Helical" evidence="7">
    <location>
        <begin position="83"/>
        <end position="105"/>
    </location>
</feature>
<evidence type="ECO:0000256" key="5">
    <source>
        <dbReference type="ARBA" id="ARBA00022989"/>
    </source>
</evidence>
<evidence type="ECO:0000256" key="6">
    <source>
        <dbReference type="ARBA" id="ARBA00023136"/>
    </source>
</evidence>
<feature type="transmembrane region" description="Helical" evidence="7">
    <location>
        <begin position="148"/>
        <end position="181"/>
    </location>
</feature>
<evidence type="ECO:0000313" key="9">
    <source>
        <dbReference type="Proteomes" id="UP000199647"/>
    </source>
</evidence>
<keyword evidence="4 7" id="KW-0812">Transmembrane</keyword>
<evidence type="ECO:0000256" key="3">
    <source>
        <dbReference type="ARBA" id="ARBA00022475"/>
    </source>
</evidence>
<keyword evidence="3" id="KW-1003">Cell membrane</keyword>
<dbReference type="RefSeq" id="WP_092497130.1">
    <property type="nucleotide sequence ID" value="NZ_FOFG01000009.1"/>
</dbReference>
<evidence type="ECO:0000256" key="4">
    <source>
        <dbReference type="ARBA" id="ARBA00022692"/>
    </source>
</evidence>
<feature type="transmembrane region" description="Helical" evidence="7">
    <location>
        <begin position="117"/>
        <end position="136"/>
    </location>
</feature>
<dbReference type="GO" id="GO:0015109">
    <property type="term" value="F:chromate transmembrane transporter activity"/>
    <property type="evidence" value="ECO:0007669"/>
    <property type="project" value="InterPro"/>
</dbReference>
<dbReference type="InterPro" id="IPR052518">
    <property type="entry name" value="CHR_Transporter"/>
</dbReference>
<dbReference type="GO" id="GO:0005886">
    <property type="term" value="C:plasma membrane"/>
    <property type="evidence" value="ECO:0007669"/>
    <property type="project" value="UniProtKB-SubCell"/>
</dbReference>
<dbReference type="Proteomes" id="UP000199647">
    <property type="component" value="Unassembled WGS sequence"/>
</dbReference>
<dbReference type="PANTHER" id="PTHR43663">
    <property type="entry name" value="CHROMATE TRANSPORT PROTEIN-RELATED"/>
    <property type="match status" value="1"/>
</dbReference>
<dbReference type="AlphaFoldDB" id="A0A1H9K2Z4"/>
<proteinExistence type="inferred from homology"/>
<evidence type="ECO:0000256" key="1">
    <source>
        <dbReference type="ARBA" id="ARBA00004651"/>
    </source>
</evidence>
<evidence type="ECO:0000256" key="2">
    <source>
        <dbReference type="ARBA" id="ARBA00005262"/>
    </source>
</evidence>
<dbReference type="OrthoDB" id="8969999at2"/>
<dbReference type="PANTHER" id="PTHR43663:SF1">
    <property type="entry name" value="CHROMATE TRANSPORTER"/>
    <property type="match status" value="1"/>
</dbReference>
<dbReference type="InterPro" id="IPR003370">
    <property type="entry name" value="Chromate_transpt"/>
</dbReference>
<protein>
    <submittedName>
        <fullName evidence="8">Chromate transporter</fullName>
    </submittedName>
</protein>
<sequence>MVLDEHPEKPTALQLFLVFSRIGLTSFGGGLSGLFMREFVDRRAWISRDEFMNGLALSQALPGVNVKNLSIWIGYRIRGRSGAIAGFLGTILPPAIFIIVLASLFARLTQFDLTQSLLIGAGAAAVGLSLSMGLIAGWHVPREAVPMILMATTFVAIGIFHLSLILTVLVAGGIGFAHAYYRAGS</sequence>
<evidence type="ECO:0000313" key="8">
    <source>
        <dbReference type="EMBL" id="SEQ93621.1"/>
    </source>
</evidence>
<comment type="similarity">
    <text evidence="2">Belongs to the chromate ion transporter (CHR) (TC 2.A.51) family.</text>
</comment>
<evidence type="ECO:0000256" key="7">
    <source>
        <dbReference type="SAM" id="Phobius"/>
    </source>
</evidence>
<accession>A0A1H9K2Z4</accession>